<dbReference type="PANTHER" id="PTHR10277:SF9">
    <property type="entry name" value="2-ISOPROPYLMALATE SYNTHASE 1, CHLOROPLASTIC-RELATED"/>
    <property type="match status" value="1"/>
</dbReference>
<evidence type="ECO:0000256" key="11">
    <source>
        <dbReference type="ARBA" id="ARBA00029993"/>
    </source>
</evidence>
<evidence type="ECO:0000256" key="2">
    <source>
        <dbReference type="ARBA" id="ARBA00009396"/>
    </source>
</evidence>
<dbReference type="NCBIfam" id="NF046037">
    <property type="entry name" value="carphisopro"/>
    <property type="match status" value="1"/>
</dbReference>
<evidence type="ECO:0000256" key="4">
    <source>
        <dbReference type="ARBA" id="ARBA00018198"/>
    </source>
</evidence>
<evidence type="ECO:0000256" key="9">
    <source>
        <dbReference type="ARBA" id="ARBA00023211"/>
    </source>
</evidence>
<dbReference type="Gene3D" id="3.30.160.270">
    <property type="match status" value="1"/>
</dbReference>
<keyword evidence="6 12" id="KW-0028">Amino-acid biosynthesis</keyword>
<name>A0A1W1Y1H5_9NEIS</name>
<proteinExistence type="inferred from homology"/>
<keyword evidence="10 12" id="KW-0100">Branched-chain amino acid biosynthesis</keyword>
<sequence>MQFDIDRLIADFGGPAKLGDALNHAFPEDPVSRAAIYKWRERGSLPLSQINKLAQLAASQGRSFNIHSYAASAAATATGNTTPRDIQMGDRLFIFDTTLRDGEQSPGASMTKEEKIRVARQLEKLGVDIIEAGFAAASPGDADAIRTIAGIVENSTVCSLARANERDVRAAGEAITPAKRGRIHTFIATSPIHMQHKLRMHPDQVVEAAVKAVKIALEYTDDVEFSAEDALRSDIDFLAHIFDAVIQAGAKTINVPDTVGYAVPLLTERFFRELIAKTPGSDKVIWSAHCHDDLGMAVANSLAAVLGGARQVECTINGLGERAGNASLEEVVMAVRTRKDVFGVETHVDTTQIVPASKLVSTVTGYPVQPNKAIVGANAFAHESGIHQDGVLKHRETYEIMSAESVGWATNRLSLGKLSGRNAFKTKLAELGITLDSEEALNAAFARFKALADKKREIFDEDLHALVSDEMVTIEQETYRLTALKVVSETGETPVANLVMTDNGAEKHSDSTGDGPVDATFKAIEAVVASGAELILYSVNAITQGTDSQGEVTVRLGKDGRIVNGQGADTDILVASAKAYISALNKLDSKIERTHPQPV</sequence>
<dbReference type="InterPro" id="IPR054691">
    <property type="entry name" value="LeuA/HCS_post-cat"/>
</dbReference>
<evidence type="ECO:0000313" key="15">
    <source>
        <dbReference type="Proteomes" id="UP000192761"/>
    </source>
</evidence>
<dbReference type="InterPro" id="IPR002034">
    <property type="entry name" value="AIPM/Hcit_synth_CS"/>
</dbReference>
<dbReference type="OrthoDB" id="9803573at2"/>
<protein>
    <recommendedName>
        <fullName evidence="4 12">2-isopropylmalate synthase</fullName>
        <ecNumber evidence="3 12">2.3.3.13</ecNumber>
    </recommendedName>
    <alternativeName>
        <fullName evidence="11 12">Alpha-IPM synthase</fullName>
    </alternativeName>
    <alternativeName>
        <fullName evidence="12">Alpha-isopropylmalate synthase</fullName>
    </alternativeName>
</protein>
<dbReference type="PROSITE" id="PS50991">
    <property type="entry name" value="PYR_CT"/>
    <property type="match status" value="1"/>
</dbReference>
<evidence type="ECO:0000256" key="12">
    <source>
        <dbReference type="HAMAP-Rule" id="MF_01025"/>
    </source>
</evidence>
<dbReference type="FunFam" id="3.20.20.70:FF:000010">
    <property type="entry name" value="2-isopropylmalate synthase"/>
    <property type="match status" value="1"/>
</dbReference>
<organism evidence="14 15">
    <name type="scientific">Andreprevotia lacus DSM 23236</name>
    <dbReference type="NCBI Taxonomy" id="1121001"/>
    <lineage>
        <taxon>Bacteria</taxon>
        <taxon>Pseudomonadati</taxon>
        <taxon>Pseudomonadota</taxon>
        <taxon>Betaproteobacteria</taxon>
        <taxon>Neisseriales</taxon>
        <taxon>Chitinibacteraceae</taxon>
        <taxon>Andreprevotia</taxon>
    </lineage>
</organism>
<dbReference type="SUPFAM" id="SSF51569">
    <property type="entry name" value="Aldolase"/>
    <property type="match status" value="1"/>
</dbReference>
<dbReference type="InterPro" id="IPR000891">
    <property type="entry name" value="PYR_CT"/>
</dbReference>
<dbReference type="HAMAP" id="MF_01025">
    <property type="entry name" value="LeuA_type1"/>
    <property type="match status" value="1"/>
</dbReference>
<feature type="binding site" evidence="12">
    <location>
        <position position="101"/>
    </location>
    <ligand>
        <name>Mn(2+)</name>
        <dbReference type="ChEBI" id="CHEBI:29035"/>
    </ligand>
</feature>
<comment type="pathway">
    <text evidence="1 12">Amino-acid biosynthesis; L-leucine biosynthesis; L-leucine from 3-methyl-2-oxobutanoate: step 1/4.</text>
</comment>
<dbReference type="GO" id="GO:0009098">
    <property type="term" value="P:L-leucine biosynthetic process"/>
    <property type="evidence" value="ECO:0007669"/>
    <property type="project" value="UniProtKB-UniRule"/>
</dbReference>
<dbReference type="AlphaFoldDB" id="A0A1W1Y1H5"/>
<evidence type="ECO:0000256" key="10">
    <source>
        <dbReference type="ARBA" id="ARBA00023304"/>
    </source>
</evidence>
<comment type="cofactor">
    <cofactor evidence="12">
        <name>Mn(2+)</name>
        <dbReference type="ChEBI" id="CHEBI:29035"/>
    </cofactor>
</comment>
<dbReference type="Pfam" id="PF22617">
    <property type="entry name" value="HCS_D2"/>
    <property type="match status" value="1"/>
</dbReference>
<feature type="domain" description="Pyruvate carboxyltransferase" evidence="13">
    <location>
        <begin position="92"/>
        <end position="354"/>
    </location>
</feature>
<gene>
    <name evidence="12" type="primary">leuA</name>
    <name evidence="14" type="ORF">SAMN02745857_04346</name>
</gene>
<evidence type="ECO:0000256" key="1">
    <source>
        <dbReference type="ARBA" id="ARBA00004689"/>
    </source>
</evidence>
<dbReference type="InterPro" id="IPR050073">
    <property type="entry name" value="2-IPM_HCS-like"/>
</dbReference>
<accession>A0A1W1Y1H5</accession>
<dbReference type="Gene3D" id="3.20.20.70">
    <property type="entry name" value="Aldolase class I"/>
    <property type="match status" value="1"/>
</dbReference>
<dbReference type="CDD" id="cd07940">
    <property type="entry name" value="DRE_TIM_IPMS"/>
    <property type="match status" value="1"/>
</dbReference>
<dbReference type="Pfam" id="PF00682">
    <property type="entry name" value="HMGL-like"/>
    <property type="match status" value="1"/>
</dbReference>
<dbReference type="STRING" id="1121001.SAMN02745857_04346"/>
<dbReference type="NCBIfam" id="NF002086">
    <property type="entry name" value="PRK00915.1-3"/>
    <property type="match status" value="1"/>
</dbReference>
<dbReference type="InterPro" id="IPR005671">
    <property type="entry name" value="LeuA_bact_synth"/>
</dbReference>
<dbReference type="PROSITE" id="PS00816">
    <property type="entry name" value="AIPM_HOMOCIT_SYNTH_2"/>
    <property type="match status" value="1"/>
</dbReference>
<comment type="similarity">
    <text evidence="2 12">Belongs to the alpha-IPM synthase/homocitrate synthase family. LeuA type 1 subfamily.</text>
</comment>
<comment type="subunit">
    <text evidence="12">Homodimer.</text>
</comment>
<dbReference type="InterPro" id="IPR013709">
    <property type="entry name" value="2-isopropylmalate_synth_dimer"/>
</dbReference>
<comment type="catalytic activity">
    <reaction evidence="12">
        <text>3-methyl-2-oxobutanoate + acetyl-CoA + H2O = (2S)-2-isopropylmalate + CoA + H(+)</text>
        <dbReference type="Rhea" id="RHEA:21524"/>
        <dbReference type="ChEBI" id="CHEBI:1178"/>
        <dbReference type="ChEBI" id="CHEBI:11851"/>
        <dbReference type="ChEBI" id="CHEBI:15377"/>
        <dbReference type="ChEBI" id="CHEBI:15378"/>
        <dbReference type="ChEBI" id="CHEBI:57287"/>
        <dbReference type="ChEBI" id="CHEBI:57288"/>
        <dbReference type="EC" id="2.3.3.13"/>
    </reaction>
</comment>
<evidence type="ECO:0000256" key="3">
    <source>
        <dbReference type="ARBA" id="ARBA00012973"/>
    </source>
</evidence>
<dbReference type="NCBIfam" id="NF002087">
    <property type="entry name" value="PRK00915.1-4"/>
    <property type="match status" value="1"/>
</dbReference>
<dbReference type="SMART" id="SM00917">
    <property type="entry name" value="LeuA_dimer"/>
    <property type="match status" value="1"/>
</dbReference>
<keyword evidence="5 12" id="KW-0432">Leucine biosynthesis</keyword>
<dbReference type="GO" id="GO:0030145">
    <property type="term" value="F:manganese ion binding"/>
    <property type="evidence" value="ECO:0007669"/>
    <property type="project" value="UniProtKB-UniRule"/>
</dbReference>
<dbReference type="Proteomes" id="UP000192761">
    <property type="component" value="Unassembled WGS sequence"/>
</dbReference>
<dbReference type="PROSITE" id="PS00815">
    <property type="entry name" value="AIPM_HOMOCIT_SYNTH_1"/>
    <property type="match status" value="1"/>
</dbReference>
<dbReference type="RefSeq" id="WP_084093228.1">
    <property type="nucleotide sequence ID" value="NZ_FWXD01000063.1"/>
</dbReference>
<dbReference type="NCBIfam" id="TIGR00973">
    <property type="entry name" value="leuA_bact"/>
    <property type="match status" value="1"/>
</dbReference>
<evidence type="ECO:0000259" key="13">
    <source>
        <dbReference type="PROSITE" id="PS50991"/>
    </source>
</evidence>
<reference evidence="14 15" key="1">
    <citation type="submission" date="2017-04" db="EMBL/GenBank/DDBJ databases">
        <authorList>
            <person name="Afonso C.L."/>
            <person name="Miller P.J."/>
            <person name="Scott M.A."/>
            <person name="Spackman E."/>
            <person name="Goraichik I."/>
            <person name="Dimitrov K.M."/>
            <person name="Suarez D.L."/>
            <person name="Swayne D.E."/>
        </authorList>
    </citation>
    <scope>NUCLEOTIDE SEQUENCE [LARGE SCALE GENOMIC DNA]</scope>
    <source>
        <strain evidence="14 15">DSM 23236</strain>
    </source>
</reference>
<dbReference type="EC" id="2.3.3.13" evidence="3 12"/>
<evidence type="ECO:0000313" key="14">
    <source>
        <dbReference type="EMBL" id="SMC30002.1"/>
    </source>
</evidence>
<comment type="function">
    <text evidence="12">Catalyzes the condensation of the acetyl group of acetyl-CoA with 3-methyl-2-oxobutanoate (2-ketoisovalerate) to form 3-carboxy-3-hydroxy-4-methylpentanoate (2-isopropylmalate).</text>
</comment>
<evidence type="ECO:0000256" key="6">
    <source>
        <dbReference type="ARBA" id="ARBA00022605"/>
    </source>
</evidence>
<dbReference type="SUPFAM" id="SSF110921">
    <property type="entry name" value="2-isopropylmalate synthase LeuA, allosteric (dimerisation) domain"/>
    <property type="match status" value="1"/>
</dbReference>
<dbReference type="GO" id="GO:0003852">
    <property type="term" value="F:2-isopropylmalate synthase activity"/>
    <property type="evidence" value="ECO:0007669"/>
    <property type="project" value="UniProtKB-UniRule"/>
</dbReference>
<feature type="binding site" evidence="12">
    <location>
        <position position="325"/>
    </location>
    <ligand>
        <name>Mn(2+)</name>
        <dbReference type="ChEBI" id="CHEBI:29035"/>
    </ligand>
</feature>
<dbReference type="InterPro" id="IPR059216">
    <property type="entry name" value="LeuA_carph_isopro_dom"/>
</dbReference>
<dbReference type="GO" id="GO:0003985">
    <property type="term" value="F:acetyl-CoA C-acetyltransferase activity"/>
    <property type="evidence" value="ECO:0007669"/>
    <property type="project" value="UniProtKB-UniRule"/>
</dbReference>
<keyword evidence="12" id="KW-0963">Cytoplasm</keyword>
<evidence type="ECO:0000256" key="7">
    <source>
        <dbReference type="ARBA" id="ARBA00022679"/>
    </source>
</evidence>
<dbReference type="Pfam" id="PF08502">
    <property type="entry name" value="LeuA_dimer"/>
    <property type="match status" value="1"/>
</dbReference>
<feature type="binding site" evidence="12">
    <location>
        <position position="291"/>
    </location>
    <ligand>
        <name>Mn(2+)</name>
        <dbReference type="ChEBI" id="CHEBI:29035"/>
    </ligand>
</feature>
<keyword evidence="15" id="KW-1185">Reference proteome</keyword>
<dbReference type="GO" id="GO:0005829">
    <property type="term" value="C:cytosol"/>
    <property type="evidence" value="ECO:0007669"/>
    <property type="project" value="TreeGrafter"/>
</dbReference>
<keyword evidence="7 12" id="KW-0808">Transferase</keyword>
<feature type="region of interest" description="Regulatory domain" evidence="12">
    <location>
        <begin position="480"/>
        <end position="599"/>
    </location>
</feature>
<dbReference type="UniPathway" id="UPA00048">
    <property type="reaction ID" value="UER00070"/>
</dbReference>
<dbReference type="PANTHER" id="PTHR10277">
    <property type="entry name" value="HOMOCITRATE SYNTHASE-RELATED"/>
    <property type="match status" value="1"/>
</dbReference>
<keyword evidence="8 12" id="KW-0479">Metal-binding</keyword>
<dbReference type="FunFam" id="3.30.160.270:FF:000003">
    <property type="entry name" value="2-isopropylmalate synthase"/>
    <property type="match status" value="1"/>
</dbReference>
<dbReference type="FunFam" id="1.10.238.260:FF:000001">
    <property type="entry name" value="2-isopropylmalate synthase"/>
    <property type="match status" value="1"/>
</dbReference>
<dbReference type="EMBL" id="FWXD01000063">
    <property type="protein sequence ID" value="SMC30002.1"/>
    <property type="molecule type" value="Genomic_DNA"/>
</dbReference>
<feature type="binding site" evidence="12">
    <location>
        <position position="289"/>
    </location>
    <ligand>
        <name>Mn(2+)</name>
        <dbReference type="ChEBI" id="CHEBI:29035"/>
    </ligand>
</feature>
<dbReference type="InterPro" id="IPR013785">
    <property type="entry name" value="Aldolase_TIM"/>
</dbReference>
<evidence type="ECO:0000256" key="5">
    <source>
        <dbReference type="ARBA" id="ARBA00022430"/>
    </source>
</evidence>
<evidence type="ECO:0000256" key="8">
    <source>
        <dbReference type="ARBA" id="ARBA00022723"/>
    </source>
</evidence>
<dbReference type="InterPro" id="IPR036230">
    <property type="entry name" value="LeuA_allosteric_dom_sf"/>
</dbReference>
<keyword evidence="9 12" id="KW-0464">Manganese</keyword>